<gene>
    <name evidence="1" type="ORF">MANES_10G081850v8</name>
</gene>
<name>A0ACB7H3Y9_MANES</name>
<accession>A0ACB7H3Y9</accession>
<keyword evidence="2" id="KW-1185">Reference proteome</keyword>
<comment type="caution">
    <text evidence="1">The sequence shown here is derived from an EMBL/GenBank/DDBJ whole genome shotgun (WGS) entry which is preliminary data.</text>
</comment>
<proteinExistence type="predicted"/>
<organism evidence="1 2">
    <name type="scientific">Manihot esculenta</name>
    <name type="common">Cassava</name>
    <name type="synonym">Jatropha manihot</name>
    <dbReference type="NCBI Taxonomy" id="3983"/>
    <lineage>
        <taxon>Eukaryota</taxon>
        <taxon>Viridiplantae</taxon>
        <taxon>Streptophyta</taxon>
        <taxon>Embryophyta</taxon>
        <taxon>Tracheophyta</taxon>
        <taxon>Spermatophyta</taxon>
        <taxon>Magnoliopsida</taxon>
        <taxon>eudicotyledons</taxon>
        <taxon>Gunneridae</taxon>
        <taxon>Pentapetalae</taxon>
        <taxon>rosids</taxon>
        <taxon>fabids</taxon>
        <taxon>Malpighiales</taxon>
        <taxon>Euphorbiaceae</taxon>
        <taxon>Crotonoideae</taxon>
        <taxon>Manihoteae</taxon>
        <taxon>Manihot</taxon>
    </lineage>
</organism>
<protein>
    <submittedName>
        <fullName evidence="1">Uncharacterized protein</fullName>
    </submittedName>
</protein>
<evidence type="ECO:0000313" key="2">
    <source>
        <dbReference type="Proteomes" id="UP000091857"/>
    </source>
</evidence>
<dbReference type="EMBL" id="CM004396">
    <property type="protein sequence ID" value="KAG8645641.1"/>
    <property type="molecule type" value="Genomic_DNA"/>
</dbReference>
<sequence length="89" mass="10622">MFESEQWIESKYGQTTSGPAYEAKKIVLSLDGDEIPTMEFIYETMERAKLAIKQNFKSYIDYWKIIDAHWNFQLHHDLHAAGYFLNHQY</sequence>
<dbReference type="Proteomes" id="UP000091857">
    <property type="component" value="Chromosome 10"/>
</dbReference>
<evidence type="ECO:0000313" key="1">
    <source>
        <dbReference type="EMBL" id="KAG8645641.1"/>
    </source>
</evidence>
<reference evidence="2" key="1">
    <citation type="journal article" date="2016" name="Nat. Biotechnol.">
        <title>Sequencing wild and cultivated cassava and related species reveals extensive interspecific hybridization and genetic diversity.</title>
        <authorList>
            <person name="Bredeson J.V."/>
            <person name="Lyons J.B."/>
            <person name="Prochnik S.E."/>
            <person name="Wu G.A."/>
            <person name="Ha C.M."/>
            <person name="Edsinger-Gonzales E."/>
            <person name="Grimwood J."/>
            <person name="Schmutz J."/>
            <person name="Rabbi I.Y."/>
            <person name="Egesi C."/>
            <person name="Nauluvula P."/>
            <person name="Lebot V."/>
            <person name="Ndunguru J."/>
            <person name="Mkamilo G."/>
            <person name="Bart R.S."/>
            <person name="Setter T.L."/>
            <person name="Gleadow R.M."/>
            <person name="Kulakow P."/>
            <person name="Ferguson M.E."/>
            <person name="Rounsley S."/>
            <person name="Rokhsar D.S."/>
        </authorList>
    </citation>
    <scope>NUCLEOTIDE SEQUENCE [LARGE SCALE GENOMIC DNA]</scope>
    <source>
        <strain evidence="2">cv. AM560-2</strain>
    </source>
</reference>